<keyword evidence="4" id="KW-0812">Transmembrane</keyword>
<dbReference type="KEGG" id="samy:DB32_004509"/>
<dbReference type="GO" id="GO:0009190">
    <property type="term" value="P:cyclic nucleotide biosynthetic process"/>
    <property type="evidence" value="ECO:0007669"/>
    <property type="project" value="InterPro"/>
</dbReference>
<dbReference type="PANTHER" id="PTHR43081">
    <property type="entry name" value="ADENYLATE CYCLASE, TERMINAL-DIFFERENTIATION SPECIFIC-RELATED"/>
    <property type="match status" value="1"/>
</dbReference>
<dbReference type="PROSITE" id="PS50125">
    <property type="entry name" value="GUANYLATE_CYCLASE_2"/>
    <property type="match status" value="1"/>
</dbReference>
<name>A0A0F6YIT8_9BACT</name>
<evidence type="ECO:0000313" key="11">
    <source>
        <dbReference type="Proteomes" id="UP000034883"/>
    </source>
</evidence>
<dbReference type="Pfam" id="PF01590">
    <property type="entry name" value="GAF"/>
    <property type="match status" value="1"/>
</dbReference>
<evidence type="ECO:0000256" key="3">
    <source>
        <dbReference type="ARBA" id="ARBA00022475"/>
    </source>
</evidence>
<dbReference type="PROSITE" id="PS50006">
    <property type="entry name" value="FHA_DOMAIN"/>
    <property type="match status" value="1"/>
</dbReference>
<reference evidence="10 11" key="1">
    <citation type="submission" date="2015-03" db="EMBL/GenBank/DDBJ databases">
        <title>Genome assembly of Sandaracinus amylolyticus DSM 53668.</title>
        <authorList>
            <person name="Sharma G."/>
            <person name="Subramanian S."/>
        </authorList>
    </citation>
    <scope>NUCLEOTIDE SEQUENCE [LARGE SCALE GENOMIC DNA]</scope>
    <source>
        <strain evidence="10 11">DSM 53668</strain>
    </source>
</reference>
<dbReference type="PANTHER" id="PTHR43081:SF1">
    <property type="entry name" value="ADENYLATE CYCLASE, TERMINAL-DIFFERENTIATION SPECIFIC"/>
    <property type="match status" value="1"/>
</dbReference>
<dbReference type="EMBL" id="CP011125">
    <property type="protein sequence ID" value="AKF07360.1"/>
    <property type="molecule type" value="Genomic_DNA"/>
</dbReference>
<comment type="subcellular location">
    <subcellularLocation>
        <location evidence="1">Cell envelope</location>
    </subcellularLocation>
</comment>
<dbReference type="InterPro" id="IPR001054">
    <property type="entry name" value="A/G_cyclase"/>
</dbReference>
<dbReference type="InterPro" id="IPR008984">
    <property type="entry name" value="SMAD_FHA_dom_sf"/>
</dbReference>
<organism evidence="10 11">
    <name type="scientific">Sandaracinus amylolyticus</name>
    <dbReference type="NCBI Taxonomy" id="927083"/>
    <lineage>
        <taxon>Bacteria</taxon>
        <taxon>Pseudomonadati</taxon>
        <taxon>Myxococcota</taxon>
        <taxon>Polyangia</taxon>
        <taxon>Polyangiales</taxon>
        <taxon>Sandaracinaceae</taxon>
        <taxon>Sandaracinus</taxon>
    </lineage>
</organism>
<feature type="compositionally biased region" description="Pro residues" evidence="7">
    <location>
        <begin position="236"/>
        <end position="248"/>
    </location>
</feature>
<dbReference type="InterPro" id="IPR003018">
    <property type="entry name" value="GAF"/>
</dbReference>
<comment type="similarity">
    <text evidence="2">Belongs to the adenylyl cyclase class-3 family.</text>
</comment>
<dbReference type="Gene3D" id="2.60.200.20">
    <property type="match status" value="1"/>
</dbReference>
<evidence type="ECO:0000256" key="2">
    <source>
        <dbReference type="ARBA" id="ARBA00005381"/>
    </source>
</evidence>
<keyword evidence="6" id="KW-0472">Membrane</keyword>
<dbReference type="GO" id="GO:0004016">
    <property type="term" value="F:adenylate cyclase activity"/>
    <property type="evidence" value="ECO:0007669"/>
    <property type="project" value="UniProtKB-ARBA"/>
</dbReference>
<evidence type="ECO:0000256" key="4">
    <source>
        <dbReference type="ARBA" id="ARBA00022692"/>
    </source>
</evidence>
<feature type="region of interest" description="Disordered" evidence="7">
    <location>
        <begin position="170"/>
        <end position="248"/>
    </location>
</feature>
<dbReference type="InterPro" id="IPR000253">
    <property type="entry name" value="FHA_dom"/>
</dbReference>
<accession>A0A0F6YIT8</accession>
<dbReference type="Gene3D" id="3.30.70.1230">
    <property type="entry name" value="Nucleotide cyclase"/>
    <property type="match status" value="1"/>
</dbReference>
<dbReference type="CDD" id="cd00060">
    <property type="entry name" value="FHA"/>
    <property type="match status" value="1"/>
</dbReference>
<dbReference type="Proteomes" id="UP000034883">
    <property type="component" value="Chromosome"/>
</dbReference>
<gene>
    <name evidence="10" type="ORF">DB32_004509</name>
</gene>
<evidence type="ECO:0000259" key="8">
    <source>
        <dbReference type="PROSITE" id="PS50006"/>
    </source>
</evidence>
<dbReference type="AlphaFoldDB" id="A0A0F6YIT8"/>
<dbReference type="STRING" id="927083.DB32_004509"/>
<dbReference type="Gene3D" id="3.30.450.40">
    <property type="match status" value="1"/>
</dbReference>
<dbReference type="GO" id="GO:0035556">
    <property type="term" value="P:intracellular signal transduction"/>
    <property type="evidence" value="ECO:0007669"/>
    <property type="project" value="InterPro"/>
</dbReference>
<dbReference type="InterPro" id="IPR029787">
    <property type="entry name" value="Nucleotide_cyclase"/>
</dbReference>
<dbReference type="SMART" id="SM00240">
    <property type="entry name" value="FHA"/>
    <property type="match status" value="1"/>
</dbReference>
<protein>
    <submittedName>
        <fullName evidence="10">Adenylate cyclase</fullName>
    </submittedName>
</protein>
<dbReference type="SUPFAM" id="SSF49879">
    <property type="entry name" value="SMAD/FHA domain"/>
    <property type="match status" value="1"/>
</dbReference>
<sequence length="690" mass="75223">MERRRARRGARPETLEHVLVLDPSEQGLVRGAPHVAHSNRCPGRHARRYLLGPAVPIASDSPKPFNAMPRLTIIGPEGRQEVELQAHNTLGRHPNNTVQVLDRIVSKEHCHIDLVDGRYLLRDLGSLNGSYVNGERIGERVLSPGDEIMLGSTRLIFDAEGATRAAAGGYSAAARGGSGPMSAPPPPMGSPAPWQSSPPPHQQPVAQPQHAMPPLGSPQQGLPQQGLPQPAWAQPYAPPPVPGALPAVPPQNLSKVTIAPGMVESHIRTKLAPLLEQSFLPEKLVPDVDHLRRDYEKLRVSYELARAIGAELDISKVLNKILEAAFQLLPADRGVILLYGDDRVLQPRCVRTRAGNQDPNEQVLISKTIVDQVERDKAAVLSSDATVDSRFQGAHSIIMQGIRSSMAVPLLHSTELFGIMLLDSQIATNAFTEKDLQLFQNVANQAAIAIQNSLFARKLEQEAVTRERFQRLLSPQIAQQVLDGKVEIKKGGEGRRTTVLFSDIRGFTSMSESESPQLIVDMLNEYFELMVEVIFKYEGTLDKFVGDEVMALFGAPVGHPDDATRAVRTAIEMMDVLNELNRLRIGRGEPEIKIGIGINTGEVVAGYLGSSKALEYTVIGDTVNTGARLCSLAKAGEIIISHNTFEEIGDQFECVELPATNVKGKSQALKIYNVVGEKKGTFSSERTRPA</sequence>
<dbReference type="SUPFAM" id="SSF55073">
    <property type="entry name" value="Nucleotide cyclase"/>
    <property type="match status" value="1"/>
</dbReference>
<dbReference type="InterPro" id="IPR050697">
    <property type="entry name" value="Adenylyl/Guanylyl_Cyclase_3/4"/>
</dbReference>
<dbReference type="Pfam" id="PF00498">
    <property type="entry name" value="FHA"/>
    <property type="match status" value="1"/>
</dbReference>
<evidence type="ECO:0000313" key="10">
    <source>
        <dbReference type="EMBL" id="AKF07360.1"/>
    </source>
</evidence>
<evidence type="ECO:0000259" key="9">
    <source>
        <dbReference type="PROSITE" id="PS50125"/>
    </source>
</evidence>
<proteinExistence type="inferred from homology"/>
<evidence type="ECO:0000256" key="5">
    <source>
        <dbReference type="ARBA" id="ARBA00022989"/>
    </source>
</evidence>
<evidence type="ECO:0000256" key="1">
    <source>
        <dbReference type="ARBA" id="ARBA00004196"/>
    </source>
</evidence>
<dbReference type="Pfam" id="PF00211">
    <property type="entry name" value="Guanylate_cyc"/>
    <property type="match status" value="1"/>
</dbReference>
<keyword evidence="11" id="KW-1185">Reference proteome</keyword>
<feature type="domain" description="Guanylate cyclase" evidence="9">
    <location>
        <begin position="498"/>
        <end position="630"/>
    </location>
</feature>
<dbReference type="CDD" id="cd07302">
    <property type="entry name" value="CHD"/>
    <property type="match status" value="1"/>
</dbReference>
<feature type="compositionally biased region" description="Low complexity" evidence="7">
    <location>
        <begin position="203"/>
        <end position="235"/>
    </location>
</feature>
<feature type="compositionally biased region" description="Pro residues" evidence="7">
    <location>
        <begin position="182"/>
        <end position="202"/>
    </location>
</feature>
<dbReference type="SMART" id="SM00065">
    <property type="entry name" value="GAF"/>
    <property type="match status" value="1"/>
</dbReference>
<evidence type="ECO:0000256" key="6">
    <source>
        <dbReference type="ARBA" id="ARBA00023136"/>
    </source>
</evidence>
<keyword evidence="3" id="KW-1003">Cell membrane</keyword>
<keyword evidence="5" id="KW-1133">Transmembrane helix</keyword>
<dbReference type="InterPro" id="IPR029016">
    <property type="entry name" value="GAF-like_dom_sf"/>
</dbReference>
<dbReference type="GO" id="GO:0030313">
    <property type="term" value="C:cell envelope"/>
    <property type="evidence" value="ECO:0007669"/>
    <property type="project" value="UniProtKB-SubCell"/>
</dbReference>
<evidence type="ECO:0000256" key="7">
    <source>
        <dbReference type="SAM" id="MobiDB-lite"/>
    </source>
</evidence>
<dbReference type="SMART" id="SM00044">
    <property type="entry name" value="CYCc"/>
    <property type="match status" value="1"/>
</dbReference>
<dbReference type="FunFam" id="3.30.70.1230:FF:000016">
    <property type="entry name" value="Adenylate/guanylate cyclase domain-containing protein"/>
    <property type="match status" value="1"/>
</dbReference>
<dbReference type="SUPFAM" id="SSF55781">
    <property type="entry name" value="GAF domain-like"/>
    <property type="match status" value="1"/>
</dbReference>
<feature type="domain" description="FHA" evidence="8">
    <location>
        <begin position="88"/>
        <end position="137"/>
    </location>
</feature>